<feature type="coiled-coil region" evidence="1">
    <location>
        <begin position="679"/>
        <end position="728"/>
    </location>
</feature>
<feature type="region of interest" description="Disordered" evidence="2">
    <location>
        <begin position="771"/>
        <end position="817"/>
    </location>
</feature>
<name>A0ABD3PVR7_9STRA</name>
<feature type="coiled-coil region" evidence="1">
    <location>
        <begin position="523"/>
        <end position="578"/>
    </location>
</feature>
<evidence type="ECO:0000313" key="3">
    <source>
        <dbReference type="EMBL" id="KAL3792018.1"/>
    </source>
</evidence>
<dbReference type="AlphaFoldDB" id="A0ABD3PVR7"/>
<dbReference type="PANTHER" id="PTHR45615">
    <property type="entry name" value="MYOSIN HEAVY CHAIN, NON-MUSCLE"/>
    <property type="match status" value="1"/>
</dbReference>
<evidence type="ECO:0000256" key="2">
    <source>
        <dbReference type="SAM" id="MobiDB-lite"/>
    </source>
</evidence>
<feature type="coiled-coil region" evidence="1">
    <location>
        <begin position="848"/>
        <end position="941"/>
    </location>
</feature>
<protein>
    <submittedName>
        <fullName evidence="3">Uncharacterized protein</fullName>
    </submittedName>
</protein>
<keyword evidence="4" id="KW-1185">Reference proteome</keyword>
<evidence type="ECO:0000256" key="1">
    <source>
        <dbReference type="SAM" id="Coils"/>
    </source>
</evidence>
<reference evidence="3 4" key="1">
    <citation type="submission" date="2024-10" db="EMBL/GenBank/DDBJ databases">
        <title>Updated reference genomes for cyclostephanoid diatoms.</title>
        <authorList>
            <person name="Roberts W.R."/>
            <person name="Alverson A.J."/>
        </authorList>
    </citation>
    <scope>NUCLEOTIDE SEQUENCE [LARGE SCALE GENOMIC DNA]</scope>
    <source>
        <strain evidence="3 4">AJA276-08</strain>
    </source>
</reference>
<feature type="coiled-coil region" evidence="1">
    <location>
        <begin position="970"/>
        <end position="1011"/>
    </location>
</feature>
<sequence length="1243" mass="141864">MDEEIRELYEALEERERNIDELETVLTNLEGENDKQQDELNARTKELQELQLAVKQLRLDNDSLLEEKSLLVEKVDTQKSQLDAQKNILEVSAKASEEARKIQKNGNQSLYRLEIENQRLRDTILQVEANEDVLVNEIETLVRQKSGFQQQSEELTSKCDLLHADLDEKARTISLLRHEKEKAESDLSTRGDEYRQDREGWQRKDAASKSEITRLVSELEHEQAKHKDSSYVKENEAFRKELMQVRQENQRLRSMFDQCLLDKNHAERDLDETIQALNQSKRDAKEQTASAQLKEKLDATQSNAEIDRANAKLESAMQRILDSEEIIEKLRNQLRCSDERNSLYEQKNGLTEVVRLQKQLEADVRRRDYDLKRLNHTVGVEMDKCRSLTKACDWLKEKANLGHDFVFDDEEIRTALRREDSRLQSENAELSRQIESLEGKPSQLLRFAMWFCVLTIIIRIKGERRKLLGQLRERAIDLGENGGRFLGMNPQQVSQVVEFASNLRRGAIELPLNDRSRELLAEISHLKSEKEVQRLTIAGLEREISTREPSSEGESNVLKQLLENITLENQKLRDATLKTGGSIDPTSSVLTPSMRRRATEVLGEELVPMPAAAEVQFICVINAYDKLAQDLTSAKRQITEQSADIVVNNADGRSQLPIHNGMAVQTGNGMVQMVAIDEVVTLKVRCKSLEDELTNERKEKAKNISDALEQTKQKLSLYVNDVKNLQLAFLSVQESRIDSAKARKQISCLNDVIQEKSRLYDALAARIIQEGGHKSAASKKMNPSLSRIRGHRELKSDRGNREHKSDQSTSTNSIDRSISRAVSGYSGRCSPTLKQNMQKHLEDSLILIKEKENAIREQAQKIVELTQKLLQVNESYQNLLKEAERMKSDISTLVSRVSEVDTAMNGMNAYQQKCNEAQDALEKARKEVNCLKEKLSELAKEGEQKDATIKDLLASEVRTKSFISIARQGRARSEDVVKATNEELASLKKTLEDMSAQMNVLKLDKIEAQNEKLKMSRKVRESAIKLKGLTENENSKTVEELTKRVGVLNKTVSGLAAQNSSLRIALAELKQKKRGDADTEQTTTRSGSISRERRQSLEDQVKSLEKSLAEEKRKKVATDNSSVLERYQKRIIELENALHQSTGRNSSESDAEDHIAEQVLSLTSENKSLKHRIDDMNRIMEARVKTDGNVEAQLVKVKTENEALKRENERLSRIDHLDLFEEIEDLKYKYNDAVSQINNLTRV</sequence>
<proteinExistence type="predicted"/>
<feature type="coiled-coil region" evidence="1">
    <location>
        <begin position="235"/>
        <end position="347"/>
    </location>
</feature>
<feature type="region of interest" description="Disordered" evidence="2">
    <location>
        <begin position="1071"/>
        <end position="1096"/>
    </location>
</feature>
<evidence type="ECO:0000313" key="4">
    <source>
        <dbReference type="Proteomes" id="UP001530315"/>
    </source>
</evidence>
<feature type="compositionally biased region" description="Polar residues" evidence="2">
    <location>
        <begin position="807"/>
        <end position="816"/>
    </location>
</feature>
<dbReference type="EMBL" id="JALLAZ020000570">
    <property type="protein sequence ID" value="KAL3792018.1"/>
    <property type="molecule type" value="Genomic_DNA"/>
</dbReference>
<feature type="compositionally biased region" description="Polar residues" evidence="2">
    <location>
        <begin position="1080"/>
        <end position="1089"/>
    </location>
</feature>
<keyword evidence="1" id="KW-0175">Coiled coil</keyword>
<dbReference type="PANTHER" id="PTHR45615:SF80">
    <property type="entry name" value="GRIP DOMAIN-CONTAINING PROTEIN"/>
    <property type="match status" value="1"/>
</dbReference>
<feature type="coiled-coil region" evidence="1">
    <location>
        <begin position="5"/>
        <end position="74"/>
    </location>
</feature>
<feature type="region of interest" description="Disordered" evidence="2">
    <location>
        <begin position="187"/>
        <end position="206"/>
    </location>
</feature>
<organism evidence="3 4">
    <name type="scientific">Stephanodiscus triporus</name>
    <dbReference type="NCBI Taxonomy" id="2934178"/>
    <lineage>
        <taxon>Eukaryota</taxon>
        <taxon>Sar</taxon>
        <taxon>Stramenopiles</taxon>
        <taxon>Ochrophyta</taxon>
        <taxon>Bacillariophyta</taxon>
        <taxon>Coscinodiscophyceae</taxon>
        <taxon>Thalassiosirophycidae</taxon>
        <taxon>Stephanodiscales</taxon>
        <taxon>Stephanodiscaceae</taxon>
        <taxon>Stephanodiscus</taxon>
    </lineage>
</organism>
<dbReference type="Proteomes" id="UP001530315">
    <property type="component" value="Unassembled WGS sequence"/>
</dbReference>
<gene>
    <name evidence="3" type="ORF">ACHAW5_009293</name>
</gene>
<feature type="compositionally biased region" description="Basic and acidic residues" evidence="2">
    <location>
        <begin position="791"/>
        <end position="806"/>
    </location>
</feature>
<feature type="coiled-coil region" evidence="1">
    <location>
        <begin position="413"/>
        <end position="440"/>
    </location>
</feature>
<accession>A0ABD3PVR7</accession>
<comment type="caution">
    <text evidence="3">The sequence shown here is derived from an EMBL/GenBank/DDBJ whole genome shotgun (WGS) entry which is preliminary data.</text>
</comment>